<keyword evidence="2" id="KW-1185">Reference proteome</keyword>
<evidence type="ECO:0000313" key="1">
    <source>
        <dbReference type="EMBL" id="RYC72578.1"/>
    </source>
</evidence>
<accession>A0ABY0FKE1</accession>
<dbReference type="RefSeq" id="WP_129718788.1">
    <property type="nucleotide sequence ID" value="NZ_PRLK01000005.1"/>
</dbReference>
<dbReference type="Proteomes" id="UP001190925">
    <property type="component" value="Unassembled WGS sequence"/>
</dbReference>
<name>A0ABY0FKE1_9BACT</name>
<organism evidence="1 2">
    <name type="scientific">Candidatus Nanogingivalis gingivitcus</name>
    <dbReference type="NCBI Taxonomy" id="2171992"/>
    <lineage>
        <taxon>Bacteria</taxon>
        <taxon>Candidatus Saccharimonadota</taxon>
        <taxon>Candidatus Nanosyncoccalia</taxon>
        <taxon>Candidatus Nanogingivales</taxon>
        <taxon>Candidatus Nanogingivalaceae</taxon>
        <taxon>Candidatus Nanogingivalis</taxon>
    </lineage>
</organism>
<evidence type="ECO:0000313" key="2">
    <source>
        <dbReference type="Proteomes" id="UP001190925"/>
    </source>
</evidence>
<gene>
    <name evidence="1" type="ORF">G6CMJM_00381</name>
</gene>
<reference evidence="1 2" key="1">
    <citation type="journal article" date="2018" name="bioRxiv">
        <title>Evidence of independent acquisition and adaption of ultra-small bacteria to human hosts across the highly diverse yet reduced genomes of the phylum Saccharibacteria.</title>
        <authorList>
            <person name="McLean J.S."/>
            <person name="Bor B."/>
            <person name="To T.T."/>
            <person name="Liu Q."/>
            <person name="Kearns K.A."/>
            <person name="Solden L.M."/>
            <person name="Wrighton K.C."/>
            <person name="He X."/>
            <person name="Shi W."/>
        </authorList>
    </citation>
    <scope>NUCLEOTIDE SEQUENCE [LARGE SCALE GENOMIC DNA]</scope>
    <source>
        <strain evidence="1 2">TM7_CMJM_G6_1_HOT_870</strain>
    </source>
</reference>
<proteinExistence type="predicted"/>
<protein>
    <submittedName>
        <fullName evidence="1">Uncharacterized protein</fullName>
    </submittedName>
</protein>
<dbReference type="EMBL" id="PRLK01000005">
    <property type="protein sequence ID" value="RYC72578.1"/>
    <property type="molecule type" value="Genomic_DNA"/>
</dbReference>
<reference evidence="1 2" key="2">
    <citation type="journal article" date="2020" name="Cell Rep.">
        <title>Acquisition and Adaptation of Ultra-small Parasitic Reduced Genome Bacteria to Mammalian Hosts.</title>
        <authorList>
            <person name="McLean J.S."/>
            <person name="Bor B."/>
            <person name="Kerns K.A."/>
            <person name="Liu Q."/>
            <person name="To T.T."/>
            <person name="Solden L."/>
            <person name="Hendrickson E.L."/>
            <person name="Wrighton K."/>
            <person name="Shi W."/>
            <person name="He X."/>
        </authorList>
    </citation>
    <scope>NUCLEOTIDE SEQUENCE [LARGE SCALE GENOMIC DNA]</scope>
    <source>
        <strain evidence="1 2">TM7_CMJM_G6_1_HOT_870</strain>
    </source>
</reference>
<sequence length="157" mass="18388">MIELKDKLIGFDDEDFVGDTKKPIKILKSGNKISSNHPMLSNEAENMIFCLCVERYIKYIDKQNNLDIQPARLSTLAQDYIDIQKNIHKDTQHDSEEFFLRFYNEADNAIYNLVNKGLLVQENINKAHLDFLLDNTMYRPSEVVLYYFNDFVIDLAL</sequence>
<comment type="caution">
    <text evidence="1">The sequence shown here is derived from an EMBL/GenBank/DDBJ whole genome shotgun (WGS) entry which is preliminary data.</text>
</comment>